<dbReference type="InterPro" id="IPR036271">
    <property type="entry name" value="Tet_transcr_reg_TetR-rel_C_sf"/>
</dbReference>
<dbReference type="PANTHER" id="PTHR30055">
    <property type="entry name" value="HTH-TYPE TRANSCRIPTIONAL REGULATOR RUTR"/>
    <property type="match status" value="1"/>
</dbReference>
<evidence type="ECO:0000259" key="5">
    <source>
        <dbReference type="PROSITE" id="PS50977"/>
    </source>
</evidence>
<dbReference type="SUPFAM" id="SSF46689">
    <property type="entry name" value="Homeodomain-like"/>
    <property type="match status" value="1"/>
</dbReference>
<keyword evidence="1" id="KW-0805">Transcription regulation</keyword>
<evidence type="ECO:0000313" key="7">
    <source>
        <dbReference type="Proteomes" id="UP001501747"/>
    </source>
</evidence>
<evidence type="ECO:0000256" key="3">
    <source>
        <dbReference type="ARBA" id="ARBA00023163"/>
    </source>
</evidence>
<evidence type="ECO:0000256" key="2">
    <source>
        <dbReference type="ARBA" id="ARBA00023125"/>
    </source>
</evidence>
<feature type="domain" description="HTH tetR-type" evidence="5">
    <location>
        <begin position="12"/>
        <end position="70"/>
    </location>
</feature>
<evidence type="ECO:0000313" key="6">
    <source>
        <dbReference type="EMBL" id="GAA4032320.1"/>
    </source>
</evidence>
<dbReference type="Gene3D" id="1.10.357.10">
    <property type="entry name" value="Tetracycline Repressor, domain 2"/>
    <property type="match status" value="1"/>
</dbReference>
<keyword evidence="2 4" id="KW-0238">DNA-binding</keyword>
<reference evidence="7" key="1">
    <citation type="journal article" date="2019" name="Int. J. Syst. Evol. Microbiol.">
        <title>The Global Catalogue of Microorganisms (GCM) 10K type strain sequencing project: providing services to taxonomists for standard genome sequencing and annotation.</title>
        <authorList>
            <consortium name="The Broad Institute Genomics Platform"/>
            <consortium name="The Broad Institute Genome Sequencing Center for Infectious Disease"/>
            <person name="Wu L."/>
            <person name="Ma J."/>
        </authorList>
    </citation>
    <scope>NUCLEOTIDE SEQUENCE [LARGE SCALE GENOMIC DNA]</scope>
    <source>
        <strain evidence="7">JCM 17342</strain>
    </source>
</reference>
<protein>
    <submittedName>
        <fullName evidence="6">TetR/AcrR family transcriptional regulator</fullName>
    </submittedName>
</protein>
<keyword evidence="3" id="KW-0804">Transcription</keyword>
<comment type="caution">
    <text evidence="6">The sequence shown here is derived from an EMBL/GenBank/DDBJ whole genome shotgun (WGS) entry which is preliminary data.</text>
</comment>
<evidence type="ECO:0000256" key="1">
    <source>
        <dbReference type="ARBA" id="ARBA00023015"/>
    </source>
</evidence>
<dbReference type="SUPFAM" id="SSF48498">
    <property type="entry name" value="Tetracyclin repressor-like, C-terminal domain"/>
    <property type="match status" value="1"/>
</dbReference>
<keyword evidence="7" id="KW-1185">Reference proteome</keyword>
<gene>
    <name evidence="6" type="ORF">GCM10022247_66680</name>
</gene>
<feature type="DNA-binding region" description="H-T-H motif" evidence="4">
    <location>
        <begin position="33"/>
        <end position="52"/>
    </location>
</feature>
<proteinExistence type="predicted"/>
<evidence type="ECO:0000256" key="4">
    <source>
        <dbReference type="PROSITE-ProRule" id="PRU00335"/>
    </source>
</evidence>
<dbReference type="PANTHER" id="PTHR30055:SF234">
    <property type="entry name" value="HTH-TYPE TRANSCRIPTIONAL REGULATOR BETI"/>
    <property type="match status" value="1"/>
</dbReference>
<organism evidence="6 7">
    <name type="scientific">Allokutzneria multivorans</name>
    <dbReference type="NCBI Taxonomy" id="1142134"/>
    <lineage>
        <taxon>Bacteria</taxon>
        <taxon>Bacillati</taxon>
        <taxon>Actinomycetota</taxon>
        <taxon>Actinomycetes</taxon>
        <taxon>Pseudonocardiales</taxon>
        <taxon>Pseudonocardiaceae</taxon>
        <taxon>Allokutzneria</taxon>
    </lineage>
</organism>
<dbReference type="EMBL" id="BAABAL010000021">
    <property type="protein sequence ID" value="GAA4032320.1"/>
    <property type="molecule type" value="Genomic_DNA"/>
</dbReference>
<dbReference type="InterPro" id="IPR009057">
    <property type="entry name" value="Homeodomain-like_sf"/>
</dbReference>
<dbReference type="Pfam" id="PF00440">
    <property type="entry name" value="TetR_N"/>
    <property type="match status" value="1"/>
</dbReference>
<dbReference type="InterPro" id="IPR050109">
    <property type="entry name" value="HTH-type_TetR-like_transc_reg"/>
</dbReference>
<name>A0ABP7TX33_9PSEU</name>
<dbReference type="InterPro" id="IPR001647">
    <property type="entry name" value="HTH_TetR"/>
</dbReference>
<dbReference type="Proteomes" id="UP001501747">
    <property type="component" value="Unassembled WGS sequence"/>
</dbReference>
<sequence length="190" mass="20921">MSSTTRESGSRNRTRRAILDAAITLLATRPQASLAEVAEAAEVGRSTLHRYFPERTELLSAVVEDSLAQLTVAVSTAELHRGTPAEALRRITHAYFELSPVLLVLFGEHLIDTRKDLIGDLDEVDAPVFELLERGQREGYFDNGVSAEWLNRVLWSVVYTGIAACAEGAMTRHAALESITRTVERGTRAD</sequence>
<accession>A0ABP7TX33</accession>
<dbReference type="PROSITE" id="PS50977">
    <property type="entry name" value="HTH_TETR_2"/>
    <property type="match status" value="1"/>
</dbReference>
<dbReference type="RefSeq" id="WP_344884072.1">
    <property type="nucleotide sequence ID" value="NZ_BAABAL010000021.1"/>
</dbReference>